<dbReference type="Proteomes" id="UP000247702">
    <property type="component" value="Unassembled WGS sequence"/>
</dbReference>
<gene>
    <name evidence="1" type="ORF">RclHR1_07960002</name>
</gene>
<protein>
    <submittedName>
        <fullName evidence="1">Uncharacterized protein</fullName>
    </submittedName>
</protein>
<reference evidence="1 2" key="1">
    <citation type="submission" date="2017-11" db="EMBL/GenBank/DDBJ databases">
        <title>The genome of Rhizophagus clarus HR1 reveals common genetic basis of auxotrophy among arbuscular mycorrhizal fungi.</title>
        <authorList>
            <person name="Kobayashi Y."/>
        </authorList>
    </citation>
    <scope>NUCLEOTIDE SEQUENCE [LARGE SCALE GENOMIC DNA]</scope>
    <source>
        <strain evidence="1 2">HR1</strain>
    </source>
</reference>
<dbReference type="EMBL" id="BEXD01004199">
    <property type="protein sequence ID" value="GBC08186.1"/>
    <property type="molecule type" value="Genomic_DNA"/>
</dbReference>
<name>A0A2Z6RZ39_9GLOM</name>
<comment type="caution">
    <text evidence="1">The sequence shown here is derived from an EMBL/GenBank/DDBJ whole genome shotgun (WGS) entry which is preliminary data.</text>
</comment>
<evidence type="ECO:0000313" key="1">
    <source>
        <dbReference type="EMBL" id="GBC08186.1"/>
    </source>
</evidence>
<evidence type="ECO:0000313" key="2">
    <source>
        <dbReference type="Proteomes" id="UP000247702"/>
    </source>
</evidence>
<dbReference type="AlphaFoldDB" id="A0A2Z6RZ39"/>
<keyword evidence="2" id="KW-1185">Reference proteome</keyword>
<accession>A0A2Z6RZ39</accession>
<organism evidence="1 2">
    <name type="scientific">Rhizophagus clarus</name>
    <dbReference type="NCBI Taxonomy" id="94130"/>
    <lineage>
        <taxon>Eukaryota</taxon>
        <taxon>Fungi</taxon>
        <taxon>Fungi incertae sedis</taxon>
        <taxon>Mucoromycota</taxon>
        <taxon>Glomeromycotina</taxon>
        <taxon>Glomeromycetes</taxon>
        <taxon>Glomerales</taxon>
        <taxon>Glomeraceae</taxon>
        <taxon>Rhizophagus</taxon>
    </lineage>
</organism>
<proteinExistence type="predicted"/>
<sequence>MWGPTNCSRKVMIFWSTVTSRGEMIKKIKHPLPYSVKVSPPDHPTTMTTHGGDVLACHSEGRADSLVLI</sequence>